<evidence type="ECO:0000256" key="1">
    <source>
        <dbReference type="ARBA" id="ARBA00022679"/>
    </source>
</evidence>
<dbReference type="SUPFAM" id="SSF53756">
    <property type="entry name" value="UDP-Glycosyltransferase/glycogen phosphorylase"/>
    <property type="match status" value="1"/>
</dbReference>
<dbReference type="GO" id="GO:0016757">
    <property type="term" value="F:glycosyltransferase activity"/>
    <property type="evidence" value="ECO:0007669"/>
    <property type="project" value="UniProtKB-KW"/>
</dbReference>
<dbReference type="Proteomes" id="UP001230807">
    <property type="component" value="Unassembled WGS sequence"/>
</dbReference>
<dbReference type="EC" id="2.4.-.-" evidence="3"/>
<dbReference type="InterPro" id="IPR001296">
    <property type="entry name" value="Glyco_trans_1"/>
</dbReference>
<reference evidence="3 4" key="1">
    <citation type="submission" date="2023-06" db="EMBL/GenBank/DDBJ databases">
        <title>Influencing factors and mechanism of Cr(VI) reduction by facultative anaerobic Exiguobacterium sp. PY14.</title>
        <authorList>
            <person name="Zou L."/>
        </authorList>
    </citation>
    <scope>NUCLEOTIDE SEQUENCE [LARGE SCALE GENOMIC DNA]</scope>
    <source>
        <strain evidence="3 4">PY14</strain>
    </source>
</reference>
<evidence type="ECO:0000313" key="3">
    <source>
        <dbReference type="EMBL" id="MDL5376470.1"/>
    </source>
</evidence>
<dbReference type="CDD" id="cd03801">
    <property type="entry name" value="GT4_PimA-like"/>
    <property type="match status" value="1"/>
</dbReference>
<keyword evidence="3" id="KW-0328">Glycosyltransferase</keyword>
<dbReference type="EMBL" id="JASWER010000003">
    <property type="protein sequence ID" value="MDL5376470.1"/>
    <property type="molecule type" value="Genomic_DNA"/>
</dbReference>
<organism evidence="3 4">
    <name type="scientific">Exiguobacterium mexicanum</name>
    <dbReference type="NCBI Taxonomy" id="340146"/>
    <lineage>
        <taxon>Bacteria</taxon>
        <taxon>Bacillati</taxon>
        <taxon>Bacillota</taxon>
        <taxon>Bacilli</taxon>
        <taxon>Bacillales</taxon>
        <taxon>Bacillales Family XII. Incertae Sedis</taxon>
        <taxon>Exiguobacterium</taxon>
    </lineage>
</organism>
<gene>
    <name evidence="3" type="ORF">QR695_05565</name>
</gene>
<dbReference type="Gene3D" id="3.40.50.2000">
    <property type="entry name" value="Glycogen Phosphorylase B"/>
    <property type="match status" value="1"/>
</dbReference>
<sequence>MLKFPSDKIRKTAQRVRNNAKLIPNIDYKSVMKYALETSRSAQMTIDAGELNLTNYHSLDTKQLKVLIYGNVNLNLLDGSAVWATSVARMLSVGENIQTDLLLKTHVHNDRLLKPLYELDNVQIIDPFAEKHREQLGTARWYKRKDISPGYAPTVIQHCFNEKDYDFCIVRGYPVIKALLKHPHLMKKMWVYLTDFPHSMEEFSVQEFEDLQSVLLHCNRFLCQTEEMREFLIELFPFAKDKVYVLNPMIPMNEELKPTFKISNQPSLVYAGKFADLWMSQELLELFPTIRQRLPKITFNIAGDKFNDSKVNENFKEDVTQLLEITPGVKWIGGVSREESQKLILESDIGISYRSHELDDSLELSTKVLEYAILGKPVIFNKSDMHTRLFGDDYPLYANSDEEVVANILLAVENPEIYEMAAKRMFEVAKRFTFESMYVQLSDKLWNEKKIPLFYMTPREVREQIRFYKSRLAVLSQEYLFLINRLGNDESKIEMDEAIMNAAHKVDNSESYEDLDMYMKDVIFLSEEVSRLTKALREKHMTDGTGGLHE</sequence>
<feature type="domain" description="Glycosyl transferase family 1" evidence="2">
    <location>
        <begin position="261"/>
        <end position="423"/>
    </location>
</feature>
<accession>A0ABT7MMP5</accession>
<proteinExistence type="predicted"/>
<dbReference type="Pfam" id="PF00534">
    <property type="entry name" value="Glycos_transf_1"/>
    <property type="match status" value="1"/>
</dbReference>
<keyword evidence="4" id="KW-1185">Reference proteome</keyword>
<dbReference type="PANTHER" id="PTHR46401:SF2">
    <property type="entry name" value="GLYCOSYLTRANSFERASE WBBK-RELATED"/>
    <property type="match status" value="1"/>
</dbReference>
<evidence type="ECO:0000259" key="2">
    <source>
        <dbReference type="Pfam" id="PF00534"/>
    </source>
</evidence>
<comment type="caution">
    <text evidence="3">The sequence shown here is derived from an EMBL/GenBank/DDBJ whole genome shotgun (WGS) entry which is preliminary data.</text>
</comment>
<keyword evidence="1 3" id="KW-0808">Transferase</keyword>
<name>A0ABT7MMP5_9BACL</name>
<evidence type="ECO:0000313" key="4">
    <source>
        <dbReference type="Proteomes" id="UP001230807"/>
    </source>
</evidence>
<protein>
    <submittedName>
        <fullName evidence="3">Glycosyltransferase family 4 protein</fullName>
        <ecNumber evidence="3">2.4.-.-</ecNumber>
    </submittedName>
</protein>
<dbReference type="RefSeq" id="WP_214718105.1">
    <property type="nucleotide sequence ID" value="NZ_CP183077.1"/>
</dbReference>
<dbReference type="PANTHER" id="PTHR46401">
    <property type="entry name" value="GLYCOSYLTRANSFERASE WBBK-RELATED"/>
    <property type="match status" value="1"/>
</dbReference>